<evidence type="ECO:0000313" key="1">
    <source>
        <dbReference type="EMBL" id="PRW84040.1"/>
    </source>
</evidence>
<comment type="caution">
    <text evidence="1">The sequence shown here is derived from an EMBL/GenBank/DDBJ whole genome shotgun (WGS) entry which is preliminary data.</text>
</comment>
<dbReference type="Proteomes" id="UP000239731">
    <property type="component" value="Unassembled WGS sequence"/>
</dbReference>
<protein>
    <submittedName>
        <fullName evidence="1">Uncharacterized protein</fullName>
    </submittedName>
</protein>
<proteinExistence type="predicted"/>
<reference evidence="1 2" key="1">
    <citation type="submission" date="2018-03" db="EMBL/GenBank/DDBJ databases">
        <title>Blue discolouration in mozzarella cheese caused by Pseudomonas fluorescens.</title>
        <authorList>
            <person name="Chiesa F."/>
            <person name="Dalmasso A."/>
            <person name="Lomonaco S."/>
        </authorList>
    </citation>
    <scope>NUCLEOTIDE SEQUENCE [LARGE SCALE GENOMIC DNA]</scope>
    <source>
        <strain evidence="1 2">11293</strain>
    </source>
</reference>
<evidence type="ECO:0000313" key="2">
    <source>
        <dbReference type="Proteomes" id="UP000239731"/>
    </source>
</evidence>
<dbReference type="EMBL" id="PVUH01000033">
    <property type="protein sequence ID" value="PRW84040.1"/>
    <property type="molecule type" value="Genomic_DNA"/>
</dbReference>
<dbReference type="AlphaFoldDB" id="A0A2T0HLR6"/>
<gene>
    <name evidence="1" type="ORF">C7A10_29660</name>
</gene>
<organism evidence="1 2">
    <name type="scientific">Pseudomonas fluorescens</name>
    <dbReference type="NCBI Taxonomy" id="294"/>
    <lineage>
        <taxon>Bacteria</taxon>
        <taxon>Pseudomonadati</taxon>
        <taxon>Pseudomonadota</taxon>
        <taxon>Gammaproteobacteria</taxon>
        <taxon>Pseudomonadales</taxon>
        <taxon>Pseudomonadaceae</taxon>
        <taxon>Pseudomonas</taxon>
    </lineage>
</organism>
<accession>A0A2T0HLR6</accession>
<name>A0A2T0HLR6_PSEFL</name>
<sequence length="60" mass="6326">MSASVKPRGPQAKPTRAELNSAWARLRSAADKGSVEACALLIALSENKPVISLESHLARA</sequence>